<feature type="region of interest" description="Disordered" evidence="1">
    <location>
        <begin position="1"/>
        <end position="30"/>
    </location>
</feature>
<keyword evidence="3" id="KW-1185">Reference proteome</keyword>
<dbReference type="Proteomes" id="UP001215151">
    <property type="component" value="Unassembled WGS sequence"/>
</dbReference>
<dbReference type="AlphaFoldDB" id="A0AAD7TR13"/>
<evidence type="ECO:0000313" key="2">
    <source>
        <dbReference type="EMBL" id="KAJ8472884.1"/>
    </source>
</evidence>
<evidence type="ECO:0000256" key="1">
    <source>
        <dbReference type="SAM" id="MobiDB-lite"/>
    </source>
</evidence>
<organism evidence="2 3">
    <name type="scientific">Trametes cubensis</name>
    <dbReference type="NCBI Taxonomy" id="1111947"/>
    <lineage>
        <taxon>Eukaryota</taxon>
        <taxon>Fungi</taxon>
        <taxon>Dikarya</taxon>
        <taxon>Basidiomycota</taxon>
        <taxon>Agaricomycotina</taxon>
        <taxon>Agaricomycetes</taxon>
        <taxon>Polyporales</taxon>
        <taxon>Polyporaceae</taxon>
        <taxon>Trametes</taxon>
    </lineage>
</organism>
<gene>
    <name evidence="2" type="ORF">ONZ51_g8215</name>
</gene>
<protein>
    <submittedName>
        <fullName evidence="2">Uncharacterized protein</fullName>
    </submittedName>
</protein>
<sequence>MEVLLTSGADDNIVTEESADGEDEGRAPVPRTDKITYLYNELLHKHEICQLLDEDMSDAERRELEEAEEVCRKFLAWDLSSEGRDKGVPIRDTLTEVLGRTV</sequence>
<comment type="caution">
    <text evidence="2">The sequence shown here is derived from an EMBL/GenBank/DDBJ whole genome shotgun (WGS) entry which is preliminary data.</text>
</comment>
<name>A0AAD7TR13_9APHY</name>
<reference evidence="2" key="1">
    <citation type="submission" date="2022-11" db="EMBL/GenBank/DDBJ databases">
        <title>Genome Sequence of Cubamyces cubensis.</title>
        <authorList>
            <person name="Buettner E."/>
        </authorList>
    </citation>
    <scope>NUCLEOTIDE SEQUENCE</scope>
    <source>
        <strain evidence="2">MPL-01</strain>
    </source>
</reference>
<evidence type="ECO:0000313" key="3">
    <source>
        <dbReference type="Proteomes" id="UP001215151"/>
    </source>
</evidence>
<accession>A0AAD7TR13</accession>
<dbReference type="EMBL" id="JAPEVG010000242">
    <property type="protein sequence ID" value="KAJ8472884.1"/>
    <property type="molecule type" value="Genomic_DNA"/>
</dbReference>
<feature type="compositionally biased region" description="Acidic residues" evidence="1">
    <location>
        <begin position="13"/>
        <end position="23"/>
    </location>
</feature>
<proteinExistence type="predicted"/>